<dbReference type="InterPro" id="IPR002350">
    <property type="entry name" value="Kazal_dom"/>
</dbReference>
<dbReference type="Gene3D" id="3.30.60.30">
    <property type="match status" value="1"/>
</dbReference>
<accession>A0A6P4I0H3</accession>
<evidence type="ECO:0000313" key="4">
    <source>
        <dbReference type="Proteomes" id="UP001652661"/>
    </source>
</evidence>
<feature type="compositionally biased region" description="Low complexity" evidence="1">
    <location>
        <begin position="286"/>
        <end position="302"/>
    </location>
</feature>
<feature type="compositionally biased region" description="Basic residues" evidence="1">
    <location>
        <begin position="229"/>
        <end position="243"/>
    </location>
</feature>
<keyword evidence="2" id="KW-0472">Membrane</keyword>
<evidence type="ECO:0000259" key="3">
    <source>
        <dbReference type="PROSITE" id="PS51465"/>
    </source>
</evidence>
<dbReference type="OrthoDB" id="8070208at2759"/>
<feature type="domain" description="Kazal-like" evidence="3">
    <location>
        <begin position="169"/>
        <end position="225"/>
    </location>
</feature>
<dbReference type="Proteomes" id="UP001652661">
    <property type="component" value="Chromosome X"/>
</dbReference>
<dbReference type="PROSITE" id="PS51465">
    <property type="entry name" value="KAZAL_2"/>
    <property type="match status" value="1"/>
</dbReference>
<feature type="compositionally biased region" description="Pro residues" evidence="1">
    <location>
        <begin position="263"/>
        <end position="277"/>
    </location>
</feature>
<feature type="compositionally biased region" description="Polar residues" evidence="1">
    <location>
        <begin position="303"/>
        <end position="319"/>
    </location>
</feature>
<dbReference type="InterPro" id="IPR036058">
    <property type="entry name" value="Kazal_dom_sf"/>
</dbReference>
<dbReference type="SUPFAM" id="SSF100895">
    <property type="entry name" value="Kazal-type serine protease inhibitors"/>
    <property type="match status" value="1"/>
</dbReference>
<evidence type="ECO:0000256" key="2">
    <source>
        <dbReference type="SAM" id="Phobius"/>
    </source>
</evidence>
<dbReference type="RefSeq" id="XP_017021630.2">
    <property type="nucleotide sequence ID" value="XM_017166141.2"/>
</dbReference>
<proteinExistence type="predicted"/>
<dbReference type="AlphaFoldDB" id="A0A6P4I0H3"/>
<keyword evidence="4" id="KW-1185">Reference proteome</keyword>
<organism evidence="4 5">
    <name type="scientific">Drosophila kikkawai</name>
    <name type="common">Fruit fly</name>
    <dbReference type="NCBI Taxonomy" id="30033"/>
    <lineage>
        <taxon>Eukaryota</taxon>
        <taxon>Metazoa</taxon>
        <taxon>Ecdysozoa</taxon>
        <taxon>Arthropoda</taxon>
        <taxon>Hexapoda</taxon>
        <taxon>Insecta</taxon>
        <taxon>Pterygota</taxon>
        <taxon>Neoptera</taxon>
        <taxon>Endopterygota</taxon>
        <taxon>Diptera</taxon>
        <taxon>Brachycera</taxon>
        <taxon>Muscomorpha</taxon>
        <taxon>Ephydroidea</taxon>
        <taxon>Drosophilidae</taxon>
        <taxon>Drosophila</taxon>
        <taxon>Sophophora</taxon>
    </lineage>
</organism>
<dbReference type="Pfam" id="PF07648">
    <property type="entry name" value="Kazal_2"/>
    <property type="match status" value="1"/>
</dbReference>
<dbReference type="CDD" id="cd00104">
    <property type="entry name" value="KAZAL_FS"/>
    <property type="match status" value="1"/>
</dbReference>
<feature type="transmembrane region" description="Helical" evidence="2">
    <location>
        <begin position="39"/>
        <end position="59"/>
    </location>
</feature>
<protein>
    <recommendedName>
        <fullName evidence="3">Kazal-like domain-containing protein</fullName>
    </recommendedName>
</protein>
<keyword evidence="2" id="KW-1133">Transmembrane helix</keyword>
<name>A0A6P4I0H3_DROKI</name>
<dbReference type="GeneID" id="108074202"/>
<keyword evidence="2" id="KW-0812">Transmembrane</keyword>
<feature type="region of interest" description="Disordered" evidence="1">
    <location>
        <begin position="220"/>
        <end position="319"/>
    </location>
</feature>
<reference evidence="5" key="1">
    <citation type="submission" date="2025-08" db="UniProtKB">
        <authorList>
            <consortium name="RefSeq"/>
        </authorList>
    </citation>
    <scope>IDENTIFICATION</scope>
    <source>
        <strain evidence="5">14028-0561.14</strain>
        <tissue evidence="5">Whole fly</tissue>
    </source>
</reference>
<sequence>MQPASASDKTQTLLTLSHYKDMEYHHGGQHKPTKMQSRVIIILLPLLLILWLGAGEAAISKSSPLANWRFSDPHYTSNQYAKILGESGLGHDPDDKDKMNVGINLNPEHLQIQYVDYQPQCQAGGVAVCATNGTDSFYFENDCRLEAHNMKMLFQYGTELEPTEMERCLPSCQTMKCTPVERPVCALAEIGGAVPQTFANECEMRQSECHTKQVLRILHQGPCHPPTKSLRKKKQRRSKKKSLKSSSKLSSQPRKVYYLMGTPPTPTPPTPPPPPAPRHTAITTSPRLINNNRRLLGRPPRITTTPRSMPTRLTSTSPSPMQFQQLRGLANPMVSVSRAVDAYNVYNIPDVGQDYGEITDSSLSLYLPGVGRVTEAYTTSRSSSTTTWGITLGTTLSPSIKSTTTTTTTTPKPLMTTTKRRVLIMVEPMATTVEPLLPSTQASMEKQSTVADLEAVTLGASTTTQESTTKIKTT</sequence>
<dbReference type="SMART" id="SM00280">
    <property type="entry name" value="KAZAL"/>
    <property type="match status" value="1"/>
</dbReference>
<gene>
    <name evidence="5" type="primary">LOC108074202</name>
</gene>
<evidence type="ECO:0000256" key="1">
    <source>
        <dbReference type="SAM" id="MobiDB-lite"/>
    </source>
</evidence>
<evidence type="ECO:0000313" key="5">
    <source>
        <dbReference type="RefSeq" id="XP_017021630.2"/>
    </source>
</evidence>